<dbReference type="PATRIC" id="fig|1359152.3.peg.644"/>
<evidence type="ECO:0000313" key="2">
    <source>
        <dbReference type="Proteomes" id="UP000033441"/>
    </source>
</evidence>
<dbReference type="AlphaFoldDB" id="A0A0F3NAH7"/>
<comment type="caution">
    <text evidence="1">The sequence shown here is derived from an EMBL/GenBank/DDBJ whole genome shotgun (WGS) entry which is preliminary data.</text>
</comment>
<sequence>MRRISICEEFHNCRTGSGSHDSDTLHRNNYWFARNAVLVLCFFKNALHAVNHEVVKA</sequence>
<gene>
    <name evidence="1" type="ORF">APHMUC_0607</name>
</gene>
<accession>A0A0F3NAH7</accession>
<name>A0A0F3NAH7_ANAPH</name>
<reference evidence="1 2" key="1">
    <citation type="submission" date="2015-02" db="EMBL/GenBank/DDBJ databases">
        <title>Genome Sequencing of Rickettsiales.</title>
        <authorList>
            <person name="Daugherty S.C."/>
            <person name="Su Q."/>
            <person name="Abolude K."/>
            <person name="Beier-Sexton M."/>
            <person name="Carlyon J.A."/>
            <person name="Carter R."/>
            <person name="Day N.P."/>
            <person name="Dumler S.J."/>
            <person name="Dyachenko V."/>
            <person name="Godinez A."/>
            <person name="Kurtti T.J."/>
            <person name="Lichay M."/>
            <person name="Mullins K.E."/>
            <person name="Ott S."/>
            <person name="Pappas-Brown V."/>
            <person name="Paris D.H."/>
            <person name="Patel P."/>
            <person name="Richards A.L."/>
            <person name="Sadzewicz L."/>
            <person name="Sears K."/>
            <person name="Seidman D."/>
            <person name="Sengamalay N."/>
            <person name="Stenos J."/>
            <person name="Tallon L.J."/>
            <person name="Vincent G."/>
            <person name="Fraser C.M."/>
            <person name="Munderloh U."/>
            <person name="Dunning-Hotopp J.C."/>
        </authorList>
    </citation>
    <scope>NUCLEOTIDE SEQUENCE [LARGE SCALE GENOMIC DNA]</scope>
    <source>
        <strain evidence="1 2">ApMUC09</strain>
    </source>
</reference>
<proteinExistence type="predicted"/>
<dbReference type="Proteomes" id="UP000033441">
    <property type="component" value="Unassembled WGS sequence"/>
</dbReference>
<organism evidence="1 2">
    <name type="scientific">Anaplasma phagocytophilum str. ApMUC09</name>
    <dbReference type="NCBI Taxonomy" id="1359152"/>
    <lineage>
        <taxon>Bacteria</taxon>
        <taxon>Pseudomonadati</taxon>
        <taxon>Pseudomonadota</taxon>
        <taxon>Alphaproteobacteria</taxon>
        <taxon>Rickettsiales</taxon>
        <taxon>Anaplasmataceae</taxon>
        <taxon>Anaplasma</taxon>
        <taxon>phagocytophilum group</taxon>
    </lineage>
</organism>
<dbReference type="EMBL" id="LANV01000001">
    <property type="protein sequence ID" value="KJV65045.1"/>
    <property type="molecule type" value="Genomic_DNA"/>
</dbReference>
<evidence type="ECO:0000313" key="1">
    <source>
        <dbReference type="EMBL" id="KJV65045.1"/>
    </source>
</evidence>
<protein>
    <submittedName>
        <fullName evidence="1">Uncharacterized protein</fullName>
    </submittedName>
</protein>